<dbReference type="EMBL" id="FUHU01000046">
    <property type="protein sequence ID" value="SJM68800.1"/>
    <property type="molecule type" value="Genomic_DNA"/>
</dbReference>
<evidence type="ECO:0000313" key="2">
    <source>
        <dbReference type="EMBL" id="SJM68800.1"/>
    </source>
</evidence>
<feature type="region of interest" description="Disordered" evidence="1">
    <location>
        <begin position="24"/>
        <end position="76"/>
    </location>
</feature>
<name>A0A1R4GKY4_9MICO</name>
<sequence>MDSIRHAAVSSRHRGRRLAPCAQTIGQSSYRSAADARQRPANWLHSAPERTKKAPVKGAFYSRAPTGRKLYPRSSP</sequence>
<evidence type="ECO:0000256" key="1">
    <source>
        <dbReference type="SAM" id="MobiDB-lite"/>
    </source>
</evidence>
<organism evidence="2 3">
    <name type="scientific">Agrococcus casei LMG 22410</name>
    <dbReference type="NCBI Taxonomy" id="1255656"/>
    <lineage>
        <taxon>Bacteria</taxon>
        <taxon>Bacillati</taxon>
        <taxon>Actinomycetota</taxon>
        <taxon>Actinomycetes</taxon>
        <taxon>Micrococcales</taxon>
        <taxon>Microbacteriaceae</taxon>
        <taxon>Agrococcus</taxon>
    </lineage>
</organism>
<reference evidence="2 3" key="1">
    <citation type="submission" date="2017-02" db="EMBL/GenBank/DDBJ databases">
        <authorList>
            <person name="Peterson S.W."/>
        </authorList>
    </citation>
    <scope>NUCLEOTIDE SEQUENCE [LARGE SCALE GENOMIC DNA]</scope>
    <source>
        <strain evidence="2 3">LMG 22410</strain>
    </source>
</reference>
<dbReference type="Proteomes" id="UP000195787">
    <property type="component" value="Unassembled WGS sequence"/>
</dbReference>
<evidence type="ECO:0000313" key="3">
    <source>
        <dbReference type="Proteomes" id="UP000195787"/>
    </source>
</evidence>
<proteinExistence type="predicted"/>
<gene>
    <name evidence="2" type="ORF">CZ674_12790</name>
</gene>
<dbReference type="AlphaFoldDB" id="A0A1R4GKY4"/>
<accession>A0A1R4GKY4</accession>
<keyword evidence="3" id="KW-1185">Reference proteome</keyword>
<protein>
    <submittedName>
        <fullName evidence="2">Uncharacterized protein</fullName>
    </submittedName>
</protein>